<dbReference type="Proteomes" id="UP000184204">
    <property type="component" value="Unassembled WGS sequence"/>
</dbReference>
<sequence length="61" mass="6829">MDKEAIFTTVIPIILILGMVYYNMRKMQKNLNKMKNDCGGGCSGCAHSSNCNKPEKEDEKS</sequence>
<dbReference type="EMBL" id="CP014223">
    <property type="protein sequence ID" value="AMJ41024.1"/>
    <property type="molecule type" value="Genomic_DNA"/>
</dbReference>
<keyword evidence="1" id="KW-0472">Membrane</keyword>
<evidence type="ECO:0000256" key="1">
    <source>
        <dbReference type="SAM" id="Phobius"/>
    </source>
</evidence>
<reference evidence="5" key="3">
    <citation type="submission" date="2016-11" db="EMBL/GenBank/DDBJ databases">
        <authorList>
            <person name="Jaros S."/>
            <person name="Januszkiewicz K."/>
            <person name="Wedrychowicz H."/>
        </authorList>
    </citation>
    <scope>NUCLEOTIDE SEQUENCE [LARGE SCALE GENOMIC DNA]</scope>
    <source>
        <strain evidence="5">DSM 1682</strain>
    </source>
</reference>
<dbReference type="OrthoDB" id="9973263at2"/>
<keyword evidence="1" id="KW-0812">Transmembrane</keyword>
<dbReference type="KEGG" id="cpro:CPRO_14310"/>
<dbReference type="Pfam" id="PF12669">
    <property type="entry name" value="FeoB_associated"/>
    <property type="match status" value="1"/>
</dbReference>
<keyword evidence="1" id="KW-1133">Transmembrane helix</keyword>
<evidence type="ECO:0000313" key="3">
    <source>
        <dbReference type="EMBL" id="SHE61605.1"/>
    </source>
</evidence>
<name>A0A0X1U7W1_ANAPI</name>
<evidence type="ECO:0000313" key="4">
    <source>
        <dbReference type="Proteomes" id="UP000068026"/>
    </source>
</evidence>
<reference evidence="3" key="4">
    <citation type="submission" date="2016-11" db="EMBL/GenBank/DDBJ databases">
        <authorList>
            <person name="Varghese N."/>
            <person name="Submissions S."/>
        </authorList>
    </citation>
    <scope>NUCLEOTIDE SEQUENCE</scope>
    <source>
        <strain evidence="3">DSM 1682</strain>
    </source>
</reference>
<accession>A0A0X1U7W1</accession>
<gene>
    <name evidence="2" type="ORF">CPRO_14310</name>
    <name evidence="3" type="ORF">SAMN02745151_01242</name>
</gene>
<proteinExistence type="predicted"/>
<protein>
    <submittedName>
        <fullName evidence="2 3">Virus attachment protein p12 family</fullName>
    </submittedName>
</protein>
<feature type="transmembrane region" description="Helical" evidence="1">
    <location>
        <begin position="6"/>
        <end position="24"/>
    </location>
</feature>
<evidence type="ECO:0000313" key="5">
    <source>
        <dbReference type="Proteomes" id="UP000184204"/>
    </source>
</evidence>
<reference evidence="2 4" key="1">
    <citation type="journal article" date="2016" name="Genome Announc.">
        <title>Complete Genome Sequence of the Amino Acid-Fermenting Clostridium propionicum X2 (DSM 1682).</title>
        <authorList>
            <person name="Poehlein A."/>
            <person name="Schlien K."/>
            <person name="Chowdhury N.P."/>
            <person name="Gottschalk G."/>
            <person name="Buckel W."/>
            <person name="Daniel R."/>
        </authorList>
    </citation>
    <scope>NUCLEOTIDE SEQUENCE [LARGE SCALE GENOMIC DNA]</scope>
    <source>
        <strain evidence="2 4">X2</strain>
    </source>
</reference>
<organism evidence="3 5">
    <name type="scientific">Anaerotignum propionicum DSM 1682</name>
    <dbReference type="NCBI Taxonomy" id="991789"/>
    <lineage>
        <taxon>Bacteria</taxon>
        <taxon>Bacillati</taxon>
        <taxon>Bacillota</taxon>
        <taxon>Clostridia</taxon>
        <taxon>Lachnospirales</taxon>
        <taxon>Anaerotignaceae</taxon>
        <taxon>Anaerotignum</taxon>
    </lineage>
</organism>
<evidence type="ECO:0000313" key="2">
    <source>
        <dbReference type="EMBL" id="AMJ41024.1"/>
    </source>
</evidence>
<keyword evidence="4" id="KW-1185">Reference proteome</keyword>
<reference evidence="4" key="2">
    <citation type="submission" date="2016-01" db="EMBL/GenBank/DDBJ databases">
        <authorList>
            <person name="Poehlein A."/>
            <person name="Schlien K."/>
            <person name="Gottschalk G."/>
            <person name="Buckel W."/>
            <person name="Daniel R."/>
        </authorList>
    </citation>
    <scope>NUCLEOTIDE SEQUENCE [LARGE SCALE GENOMIC DNA]</scope>
    <source>
        <strain evidence="4">X2</strain>
    </source>
</reference>
<dbReference type="Proteomes" id="UP000068026">
    <property type="component" value="Chromosome"/>
</dbReference>
<dbReference type="AlphaFoldDB" id="A0A0X1U7W1"/>
<dbReference type="EMBL" id="FQUA01000004">
    <property type="protein sequence ID" value="SHE61605.1"/>
    <property type="molecule type" value="Genomic_DNA"/>
</dbReference>
<dbReference type="RefSeq" id="WP_066049551.1">
    <property type="nucleotide sequence ID" value="NZ_CP014223.1"/>
</dbReference>